<dbReference type="eggNOG" id="KOG4130">
    <property type="taxonomic scope" value="Eukaryota"/>
</dbReference>
<dbReference type="InterPro" id="IPR039731">
    <property type="entry name" value="Rce1"/>
</dbReference>
<dbReference type="KEGG" id="pgu:PGUG_01421"/>
<dbReference type="GO" id="GO:0004222">
    <property type="term" value="F:metalloendopeptidase activity"/>
    <property type="evidence" value="ECO:0007669"/>
    <property type="project" value="InterPro"/>
</dbReference>
<dbReference type="VEuPathDB" id="FungiDB:PGUG_01421"/>
<dbReference type="Proteomes" id="UP000001997">
    <property type="component" value="Unassembled WGS sequence"/>
</dbReference>
<comment type="subcellular location">
    <subcellularLocation>
        <location evidence="1">Endoplasmic reticulum membrane</location>
        <topology evidence="1">Multi-pass membrane protein</topology>
    </subcellularLocation>
</comment>
<dbReference type="PANTHER" id="PTHR13046">
    <property type="entry name" value="PROTEASE U48 CAAX PRENYL PROTEASE RCE1"/>
    <property type="match status" value="1"/>
</dbReference>
<evidence type="ECO:0000256" key="2">
    <source>
        <dbReference type="ARBA" id="ARBA00006897"/>
    </source>
</evidence>
<evidence type="ECO:0000256" key="5">
    <source>
        <dbReference type="ARBA" id="ARBA00022801"/>
    </source>
</evidence>
<evidence type="ECO:0000313" key="14">
    <source>
        <dbReference type="Proteomes" id="UP000001997"/>
    </source>
</evidence>
<accession>A5DDS0</accession>
<keyword evidence="3" id="KW-0645">Protease</keyword>
<evidence type="ECO:0000256" key="4">
    <source>
        <dbReference type="ARBA" id="ARBA00022692"/>
    </source>
</evidence>
<feature type="transmembrane region" description="Helical" evidence="11">
    <location>
        <begin position="6"/>
        <end position="24"/>
    </location>
</feature>
<dbReference type="InParanoid" id="A5DDS0"/>
<dbReference type="EC" id="3.4.26.1" evidence="10"/>
<name>A5DDS0_PICGU</name>
<keyword evidence="8 11" id="KW-0472">Membrane</keyword>
<dbReference type="GeneID" id="5127618"/>
<gene>
    <name evidence="13" type="ORF">PGUG_01421</name>
</gene>
<sequence length="267" mass="29042">MYTAGLAWILSVIVASSYVVAIRWRVPGSIGALPRDHPSVIRFRFYRVSILCMSLLTGLPCILTATGAYTSIKEVFSAFYFKPNGIPSALILSLVLYCGPIANYIYITRLQDLGPDTISTFFTLDGLRDHVFAPVTEEVIYRSMIMACLLPVVGPNSSILFSPLLFGIAHIHHAYELIIGGSSPLSVAVPTGFQISYTTLFGVAAAKMFVGSRSVWCSVVLHMVCNVGGIPGPPTGGNTWKFVYVFLCIAGLGVFIWETCKCKLQIL</sequence>
<organism evidence="13 14">
    <name type="scientific">Meyerozyma guilliermondii (strain ATCC 6260 / CBS 566 / DSM 6381 / JCM 1539 / NBRC 10279 / NRRL Y-324)</name>
    <name type="common">Yeast</name>
    <name type="synonym">Candida guilliermondii</name>
    <dbReference type="NCBI Taxonomy" id="294746"/>
    <lineage>
        <taxon>Eukaryota</taxon>
        <taxon>Fungi</taxon>
        <taxon>Dikarya</taxon>
        <taxon>Ascomycota</taxon>
        <taxon>Saccharomycotina</taxon>
        <taxon>Pichiomycetes</taxon>
        <taxon>Debaryomycetaceae</taxon>
        <taxon>Meyerozyma</taxon>
    </lineage>
</organism>
<evidence type="ECO:0000256" key="6">
    <source>
        <dbReference type="ARBA" id="ARBA00022824"/>
    </source>
</evidence>
<dbReference type="HOGENOM" id="CLU_049909_1_0_1"/>
<feature type="transmembrane region" description="Helical" evidence="11">
    <location>
        <begin position="239"/>
        <end position="257"/>
    </location>
</feature>
<comment type="similarity">
    <text evidence="2">Belongs to the peptidase U48 family.</text>
</comment>
<keyword evidence="7 11" id="KW-1133">Transmembrane helix</keyword>
<dbReference type="OMA" id="IMACLLP"/>
<dbReference type="MEROPS" id="G05.001"/>
<comment type="catalytic activity">
    <reaction evidence="9">
        <text>Hydrolyzes the peptide bond -P2-(S-farnesyl or geranylgeranyl)C-P1'-P2'-P3'-COOH where P1' and P2' are amino acids with aliphatic sidechains and P3' is any C-terminal residue.</text>
        <dbReference type="EC" id="3.4.26.1"/>
    </reaction>
</comment>
<dbReference type="STRING" id="294746.A5DDS0"/>
<evidence type="ECO:0000256" key="7">
    <source>
        <dbReference type="ARBA" id="ARBA00022989"/>
    </source>
</evidence>
<feature type="domain" description="CAAX prenyl protease 2/Lysostaphin resistance protein A-like" evidence="12">
    <location>
        <begin position="123"/>
        <end position="227"/>
    </location>
</feature>
<reference evidence="13 14" key="1">
    <citation type="journal article" date="2009" name="Nature">
        <title>Evolution of pathogenicity and sexual reproduction in eight Candida genomes.</title>
        <authorList>
            <person name="Butler G."/>
            <person name="Rasmussen M.D."/>
            <person name="Lin M.F."/>
            <person name="Santos M.A."/>
            <person name="Sakthikumar S."/>
            <person name="Munro C.A."/>
            <person name="Rheinbay E."/>
            <person name="Grabherr M."/>
            <person name="Forche A."/>
            <person name="Reedy J.L."/>
            <person name="Agrafioti I."/>
            <person name="Arnaud M.B."/>
            <person name="Bates S."/>
            <person name="Brown A.J."/>
            <person name="Brunke S."/>
            <person name="Costanzo M.C."/>
            <person name="Fitzpatrick D.A."/>
            <person name="de Groot P.W."/>
            <person name="Harris D."/>
            <person name="Hoyer L.L."/>
            <person name="Hube B."/>
            <person name="Klis F.M."/>
            <person name="Kodira C."/>
            <person name="Lennard N."/>
            <person name="Logue M.E."/>
            <person name="Martin R."/>
            <person name="Neiman A.M."/>
            <person name="Nikolaou E."/>
            <person name="Quail M.A."/>
            <person name="Quinn J."/>
            <person name="Santos M.C."/>
            <person name="Schmitzberger F.F."/>
            <person name="Sherlock G."/>
            <person name="Shah P."/>
            <person name="Silverstein K.A."/>
            <person name="Skrzypek M.S."/>
            <person name="Soll D."/>
            <person name="Staggs R."/>
            <person name="Stansfield I."/>
            <person name="Stumpf M.P."/>
            <person name="Sudbery P.E."/>
            <person name="Srikantha T."/>
            <person name="Zeng Q."/>
            <person name="Berman J."/>
            <person name="Berriman M."/>
            <person name="Heitman J."/>
            <person name="Gow N.A."/>
            <person name="Lorenz M.C."/>
            <person name="Birren B.W."/>
            <person name="Kellis M."/>
            <person name="Cuomo C.A."/>
        </authorList>
    </citation>
    <scope>NUCLEOTIDE SEQUENCE [LARGE SCALE GENOMIC DNA]</scope>
    <source>
        <strain evidence="14">ATCC 6260 / CBS 566 / DSM 6381 / JCM 1539 / NBRC 10279 / NRRL Y-324</strain>
    </source>
</reference>
<evidence type="ECO:0000256" key="11">
    <source>
        <dbReference type="SAM" id="Phobius"/>
    </source>
</evidence>
<evidence type="ECO:0000313" key="13">
    <source>
        <dbReference type="EMBL" id="EDK37323.2"/>
    </source>
</evidence>
<evidence type="ECO:0000259" key="12">
    <source>
        <dbReference type="Pfam" id="PF02517"/>
    </source>
</evidence>
<protein>
    <recommendedName>
        <fullName evidence="10">intramembrane prenyl-peptidase Rce1</fullName>
        <ecNumber evidence="10">3.4.26.1</ecNumber>
    </recommendedName>
</protein>
<keyword evidence="14" id="KW-1185">Reference proteome</keyword>
<dbReference type="RefSeq" id="XP_001485750.2">
    <property type="nucleotide sequence ID" value="XM_001485700.1"/>
</dbReference>
<keyword evidence="6" id="KW-0256">Endoplasmic reticulum</keyword>
<evidence type="ECO:0000256" key="8">
    <source>
        <dbReference type="ARBA" id="ARBA00023136"/>
    </source>
</evidence>
<dbReference type="Pfam" id="PF02517">
    <property type="entry name" value="Rce1-like"/>
    <property type="match status" value="1"/>
</dbReference>
<evidence type="ECO:0000256" key="9">
    <source>
        <dbReference type="ARBA" id="ARBA00047280"/>
    </source>
</evidence>
<proteinExistence type="inferred from homology"/>
<dbReference type="EMBL" id="CH408156">
    <property type="protein sequence ID" value="EDK37323.2"/>
    <property type="molecule type" value="Genomic_DNA"/>
</dbReference>
<feature type="transmembrane region" description="Helical" evidence="11">
    <location>
        <begin position="215"/>
        <end position="233"/>
    </location>
</feature>
<dbReference type="PANTHER" id="PTHR13046:SF0">
    <property type="entry name" value="CAAX PRENYL PROTEASE 2"/>
    <property type="match status" value="1"/>
</dbReference>
<dbReference type="InterPro" id="IPR003675">
    <property type="entry name" value="Rce1/LyrA-like_dom"/>
</dbReference>
<dbReference type="FunCoup" id="A5DDS0">
    <property type="interactions" value="299"/>
</dbReference>
<dbReference type="GO" id="GO:0071586">
    <property type="term" value="P:CAAX-box protein processing"/>
    <property type="evidence" value="ECO:0007669"/>
    <property type="project" value="InterPro"/>
</dbReference>
<dbReference type="AlphaFoldDB" id="A5DDS0"/>
<keyword evidence="5" id="KW-0378">Hydrolase</keyword>
<dbReference type="GO" id="GO:0005789">
    <property type="term" value="C:endoplasmic reticulum membrane"/>
    <property type="evidence" value="ECO:0007669"/>
    <property type="project" value="UniProtKB-SubCell"/>
</dbReference>
<feature type="transmembrane region" description="Helical" evidence="11">
    <location>
        <begin position="45"/>
        <end position="69"/>
    </location>
</feature>
<feature type="transmembrane region" description="Helical" evidence="11">
    <location>
        <begin position="89"/>
        <end position="107"/>
    </location>
</feature>
<evidence type="ECO:0000256" key="1">
    <source>
        <dbReference type="ARBA" id="ARBA00004477"/>
    </source>
</evidence>
<evidence type="ECO:0000256" key="3">
    <source>
        <dbReference type="ARBA" id="ARBA00022670"/>
    </source>
</evidence>
<evidence type="ECO:0000256" key="10">
    <source>
        <dbReference type="ARBA" id="ARBA00049729"/>
    </source>
</evidence>
<keyword evidence="4 11" id="KW-0812">Transmembrane</keyword>
<dbReference type="OrthoDB" id="271604at2759"/>